<dbReference type="AlphaFoldDB" id="A0A518N1S6"/>
<evidence type="ECO:0000313" key="3">
    <source>
        <dbReference type="Proteomes" id="UP000316584"/>
    </source>
</evidence>
<reference evidence="2 3" key="1">
    <citation type="submission" date="2019-07" db="EMBL/GenBank/DDBJ databases">
        <title>Full genome sequence of Luteimonas sp. Gr-4.</title>
        <authorList>
            <person name="Im W.-T."/>
        </authorList>
    </citation>
    <scope>NUCLEOTIDE SEQUENCE [LARGE SCALE GENOMIC DNA]</scope>
    <source>
        <strain evidence="2 3">Gr-4</strain>
    </source>
</reference>
<dbReference type="InterPro" id="IPR016181">
    <property type="entry name" value="Acyl_CoA_acyltransferase"/>
</dbReference>
<evidence type="ECO:0000313" key="2">
    <source>
        <dbReference type="EMBL" id="QDW65867.1"/>
    </source>
</evidence>
<organism evidence="2 3">
    <name type="scientific">Luteimonas granuli</name>
    <dbReference type="NCBI Taxonomy" id="1176533"/>
    <lineage>
        <taxon>Bacteria</taxon>
        <taxon>Pseudomonadati</taxon>
        <taxon>Pseudomonadota</taxon>
        <taxon>Gammaproteobacteria</taxon>
        <taxon>Lysobacterales</taxon>
        <taxon>Lysobacteraceae</taxon>
        <taxon>Luteimonas</taxon>
    </lineage>
</organism>
<dbReference type="Proteomes" id="UP000316584">
    <property type="component" value="Chromosome"/>
</dbReference>
<gene>
    <name evidence="2" type="ORF">FPZ22_02295</name>
</gene>
<sequence length="183" mass="20438">MALDGIRIETERLVLRVPRIGDFDRFAELLADEDAARHIGGHAPRAAAWRRFLQQPGAWLLQGFGMFSVTDRDSGLWLGQLGPWKPEGWPGNEIGYSFHPDAWGRGYATEAAVAAIDWALERLGWDDFIHCIAPENTASKKVAARLGSTFLGPGRLPPPYEDLPSEVWGQTAAQWQDNRKRFA</sequence>
<dbReference type="SUPFAM" id="SSF55729">
    <property type="entry name" value="Acyl-CoA N-acyltransferases (Nat)"/>
    <property type="match status" value="1"/>
</dbReference>
<dbReference type="PANTHER" id="PTHR43792:SF1">
    <property type="entry name" value="N-ACETYLTRANSFERASE DOMAIN-CONTAINING PROTEIN"/>
    <property type="match status" value="1"/>
</dbReference>
<feature type="domain" description="N-acetyltransferase" evidence="1">
    <location>
        <begin position="13"/>
        <end position="173"/>
    </location>
</feature>
<dbReference type="InterPro" id="IPR051531">
    <property type="entry name" value="N-acetyltransferase"/>
</dbReference>
<proteinExistence type="predicted"/>
<keyword evidence="3" id="KW-1185">Reference proteome</keyword>
<dbReference type="RefSeq" id="WP_144889885.1">
    <property type="nucleotide sequence ID" value="NZ_CP042218.1"/>
</dbReference>
<evidence type="ECO:0000259" key="1">
    <source>
        <dbReference type="PROSITE" id="PS51186"/>
    </source>
</evidence>
<dbReference type="KEGG" id="lug:FPZ22_02295"/>
<protein>
    <submittedName>
        <fullName evidence="2">GNAT family N-acetyltransferase</fullName>
    </submittedName>
</protein>
<dbReference type="OrthoDB" id="9801656at2"/>
<name>A0A518N1S6_9GAMM</name>
<dbReference type="Gene3D" id="3.40.630.30">
    <property type="match status" value="1"/>
</dbReference>
<accession>A0A518N1S6</accession>
<keyword evidence="2" id="KW-0808">Transferase</keyword>
<dbReference type="EMBL" id="CP042218">
    <property type="protein sequence ID" value="QDW65867.1"/>
    <property type="molecule type" value="Genomic_DNA"/>
</dbReference>
<dbReference type="Pfam" id="PF13302">
    <property type="entry name" value="Acetyltransf_3"/>
    <property type="match status" value="1"/>
</dbReference>
<dbReference type="GO" id="GO:0016747">
    <property type="term" value="F:acyltransferase activity, transferring groups other than amino-acyl groups"/>
    <property type="evidence" value="ECO:0007669"/>
    <property type="project" value="InterPro"/>
</dbReference>
<dbReference type="PANTHER" id="PTHR43792">
    <property type="entry name" value="GNAT FAMILY, PUTATIVE (AFU_ORTHOLOGUE AFUA_3G00765)-RELATED-RELATED"/>
    <property type="match status" value="1"/>
</dbReference>
<dbReference type="PROSITE" id="PS51186">
    <property type="entry name" value="GNAT"/>
    <property type="match status" value="1"/>
</dbReference>
<dbReference type="InterPro" id="IPR000182">
    <property type="entry name" value="GNAT_dom"/>
</dbReference>